<dbReference type="Pfam" id="PF00071">
    <property type="entry name" value="Ras"/>
    <property type="match status" value="1"/>
</dbReference>
<evidence type="ECO:0000256" key="6">
    <source>
        <dbReference type="ARBA" id="ARBA00023136"/>
    </source>
</evidence>
<evidence type="ECO:0000256" key="1">
    <source>
        <dbReference type="ARBA" id="ARBA00004193"/>
    </source>
</evidence>
<dbReference type="PRINTS" id="PR00449">
    <property type="entry name" value="RASTRNSFRMNG"/>
</dbReference>
<dbReference type="SUPFAM" id="SSF52540">
    <property type="entry name" value="P-loop containing nucleoside triphosphate hydrolases"/>
    <property type="match status" value="1"/>
</dbReference>
<dbReference type="InterPro" id="IPR005225">
    <property type="entry name" value="Small_GTP-bd"/>
</dbReference>
<dbReference type="GO" id="GO:0003924">
    <property type="term" value="F:GTPase activity"/>
    <property type="evidence" value="ECO:0007669"/>
    <property type="project" value="InterPro"/>
</dbReference>
<dbReference type="PROSITE" id="PS51421">
    <property type="entry name" value="RAS"/>
    <property type="match status" value="1"/>
</dbReference>
<accession>A0AAQ4DR09</accession>
<sequence length="380" mass="41824">MMTRIWGGGFKEKKDAMPTSFVIIESVFVDSVCGAKKGREPYSPRFGKWSPISLKNRSGGKNLYREESQHGQTVLDISKTELGIQEDGVQLEALQGRTWCSELSQDSIGERRASCAALTCDASRRNQRISSSKDHVAFSTTMPTLNGLHLPSSSPTGNGVVAAPGMGPQPSTAVRIAVMGAARVGKSSLIHQFLYGRVPKQYNATVEELHRRDYGAATGGRHRLTLELLDTSGSYQFPAMRQLAITTAQAFILVFAIDDMESFEEVRKLRSEILEARSQRGKGMPPVVVVGNKTDVAFRRAVGYEVAETVATIDWEHGYVECCALEGLNVPQVFHEVLMQSKLPEVLCPVNRRRQSCPAQVHSHKKLYSNGAKRHSCIIS</sequence>
<evidence type="ECO:0000313" key="11">
    <source>
        <dbReference type="Proteomes" id="UP001321473"/>
    </source>
</evidence>
<dbReference type="AlphaFoldDB" id="A0AAQ4DR09"/>
<evidence type="ECO:0000256" key="4">
    <source>
        <dbReference type="ARBA" id="ARBA00022741"/>
    </source>
</evidence>
<organism evidence="10 11">
    <name type="scientific">Amblyomma americanum</name>
    <name type="common">Lone star tick</name>
    <dbReference type="NCBI Taxonomy" id="6943"/>
    <lineage>
        <taxon>Eukaryota</taxon>
        <taxon>Metazoa</taxon>
        <taxon>Ecdysozoa</taxon>
        <taxon>Arthropoda</taxon>
        <taxon>Chelicerata</taxon>
        <taxon>Arachnida</taxon>
        <taxon>Acari</taxon>
        <taxon>Parasitiformes</taxon>
        <taxon>Ixodida</taxon>
        <taxon>Ixodoidea</taxon>
        <taxon>Ixodidae</taxon>
        <taxon>Amblyomminae</taxon>
        <taxon>Amblyomma</taxon>
    </lineage>
</organism>
<comment type="caution">
    <text evidence="10">The sequence shown here is derived from an EMBL/GenBank/DDBJ whole genome shotgun (WGS) entry which is preliminary data.</text>
</comment>
<evidence type="ECO:0008006" key="12">
    <source>
        <dbReference type="Google" id="ProtNLM"/>
    </source>
</evidence>
<keyword evidence="6" id="KW-0472">Membrane</keyword>
<keyword evidence="11" id="KW-1185">Reference proteome</keyword>
<protein>
    <recommendedName>
        <fullName evidence="12">GTP-binding protein Rhes</fullName>
    </recommendedName>
</protein>
<comment type="similarity">
    <text evidence="9">Belongs to the small GTPase superfamily. RasD family.</text>
</comment>
<dbReference type="InterPro" id="IPR001806">
    <property type="entry name" value="Small_GTPase"/>
</dbReference>
<keyword evidence="2" id="KW-1003">Cell membrane</keyword>
<dbReference type="GO" id="GO:0005525">
    <property type="term" value="F:GTP binding"/>
    <property type="evidence" value="ECO:0007669"/>
    <property type="project" value="UniProtKB-KW"/>
</dbReference>
<keyword evidence="7" id="KW-0449">Lipoprotein</keyword>
<dbReference type="Gene3D" id="3.40.50.300">
    <property type="entry name" value="P-loop containing nucleotide triphosphate hydrolases"/>
    <property type="match status" value="1"/>
</dbReference>
<keyword evidence="8" id="KW-0636">Prenylation</keyword>
<evidence type="ECO:0000256" key="3">
    <source>
        <dbReference type="ARBA" id="ARBA00022481"/>
    </source>
</evidence>
<gene>
    <name evidence="10" type="ORF">V5799_032494</name>
</gene>
<dbReference type="Proteomes" id="UP001321473">
    <property type="component" value="Unassembled WGS sequence"/>
</dbReference>
<dbReference type="SMART" id="SM00175">
    <property type="entry name" value="RAB"/>
    <property type="match status" value="1"/>
</dbReference>
<evidence type="ECO:0000313" key="10">
    <source>
        <dbReference type="EMBL" id="KAK8764899.1"/>
    </source>
</evidence>
<keyword evidence="3" id="KW-0488">Methylation</keyword>
<keyword evidence="4" id="KW-0547">Nucleotide-binding</keyword>
<dbReference type="PANTHER" id="PTHR46149:SF7">
    <property type="entry name" value="GTP-BINDING PROTEIN DI-RAS2"/>
    <property type="match status" value="1"/>
</dbReference>
<dbReference type="SMART" id="SM00173">
    <property type="entry name" value="RAS"/>
    <property type="match status" value="1"/>
</dbReference>
<evidence type="ECO:0000256" key="7">
    <source>
        <dbReference type="ARBA" id="ARBA00023288"/>
    </source>
</evidence>
<keyword evidence="5" id="KW-0342">GTP-binding</keyword>
<dbReference type="InterPro" id="IPR052236">
    <property type="entry name" value="Small_GTPase_RasD"/>
</dbReference>
<dbReference type="PANTHER" id="PTHR46149">
    <property type="entry name" value="MIP08469P"/>
    <property type="match status" value="1"/>
</dbReference>
<proteinExistence type="inferred from homology"/>
<dbReference type="NCBIfam" id="TIGR00231">
    <property type="entry name" value="small_GTP"/>
    <property type="match status" value="1"/>
</dbReference>
<dbReference type="EMBL" id="JARKHS020027955">
    <property type="protein sequence ID" value="KAK8764899.1"/>
    <property type="molecule type" value="Genomic_DNA"/>
</dbReference>
<dbReference type="PROSITE" id="PS51419">
    <property type="entry name" value="RAB"/>
    <property type="match status" value="1"/>
</dbReference>
<evidence type="ECO:0000256" key="8">
    <source>
        <dbReference type="ARBA" id="ARBA00023289"/>
    </source>
</evidence>
<comment type="subcellular location">
    <subcellularLocation>
        <location evidence="1">Cell membrane</location>
        <topology evidence="1">Lipid-anchor</topology>
    </subcellularLocation>
</comment>
<dbReference type="InterPro" id="IPR027417">
    <property type="entry name" value="P-loop_NTPase"/>
</dbReference>
<dbReference type="FunFam" id="3.40.50.300:FF:000475">
    <property type="entry name" value="GTP-binding protein Rhes"/>
    <property type="match status" value="1"/>
</dbReference>
<dbReference type="PROSITE" id="PS51420">
    <property type="entry name" value="RHO"/>
    <property type="match status" value="1"/>
</dbReference>
<name>A0AAQ4DR09_AMBAM</name>
<evidence type="ECO:0000256" key="2">
    <source>
        <dbReference type="ARBA" id="ARBA00022475"/>
    </source>
</evidence>
<dbReference type="SMART" id="SM00174">
    <property type="entry name" value="RHO"/>
    <property type="match status" value="1"/>
</dbReference>
<evidence type="ECO:0000256" key="9">
    <source>
        <dbReference type="ARBA" id="ARBA00038061"/>
    </source>
</evidence>
<evidence type="ECO:0000256" key="5">
    <source>
        <dbReference type="ARBA" id="ARBA00023134"/>
    </source>
</evidence>
<reference evidence="10 11" key="1">
    <citation type="journal article" date="2023" name="Arcadia Sci">
        <title>De novo assembly of a long-read Amblyomma americanum tick genome.</title>
        <authorList>
            <person name="Chou S."/>
            <person name="Poskanzer K.E."/>
            <person name="Rollins M."/>
            <person name="Thuy-Boun P.S."/>
        </authorList>
    </citation>
    <scope>NUCLEOTIDE SEQUENCE [LARGE SCALE GENOMIC DNA]</scope>
    <source>
        <strain evidence="10">F_SG_1</strain>
        <tissue evidence="10">Salivary glands</tissue>
    </source>
</reference>
<dbReference type="GO" id="GO:0005886">
    <property type="term" value="C:plasma membrane"/>
    <property type="evidence" value="ECO:0007669"/>
    <property type="project" value="UniProtKB-SubCell"/>
</dbReference>